<keyword evidence="8" id="KW-1185">Reference proteome</keyword>
<dbReference type="EMBL" id="ML014157">
    <property type="protein sequence ID" value="RKP01905.1"/>
    <property type="molecule type" value="Genomic_DNA"/>
</dbReference>
<gene>
    <name evidence="7" type="ORF">CXG81DRAFT_25397</name>
</gene>
<evidence type="ECO:0000313" key="7">
    <source>
        <dbReference type="EMBL" id="RKP01905.1"/>
    </source>
</evidence>
<dbReference type="OrthoDB" id="73846at2759"/>
<sequence length="386" mass="39220">MIPHALRVAVLGAGAIGRLQAAAIAYAMPAPSVALLRRPGTPATSLCIQVMDATAAATTTTTAATTTSLPSRPADAAMGDGAPHIVVVTTKAFDVTRAVHDLLVSRTAGQASTSPATAAQRAPTAVVLLCNGALTARDRLLAAPWWPRAHAHVLLGLTTHGARLPSSADSTACLPVMHTGVGETLVGMPPATHPCYPAMACWRDRMLATTTPVRGVWRFVAAAAATQACYRKLALNAVINPLAAALQVPNGALATAAPASAVATLVSETAHAVWTAMEASLDAATTASGEMMAAVRPFASPADLAEAARALCALTAANWNSMAVDVQRGGPTELDALYGGLLDPPRSIEAGQGTAAVDPVDLVAARAHLRSLSGLVTAACELRRTA</sequence>
<dbReference type="AlphaFoldDB" id="A0A4P9X9D3"/>
<dbReference type="SUPFAM" id="SSF51735">
    <property type="entry name" value="NAD(P)-binding Rossmann-fold domains"/>
    <property type="match status" value="1"/>
</dbReference>
<dbReference type="InterPro" id="IPR036291">
    <property type="entry name" value="NAD(P)-bd_dom_sf"/>
</dbReference>
<feature type="chain" id="PRO_5020294917" description="2-dehydropantoate 2-reductase" evidence="4">
    <location>
        <begin position="22"/>
        <end position="386"/>
    </location>
</feature>
<evidence type="ECO:0008006" key="9">
    <source>
        <dbReference type="Google" id="ProtNLM"/>
    </source>
</evidence>
<evidence type="ECO:0000256" key="1">
    <source>
        <dbReference type="ARBA" id="ARBA00007870"/>
    </source>
</evidence>
<evidence type="ECO:0000256" key="3">
    <source>
        <dbReference type="ARBA" id="ARBA00023002"/>
    </source>
</evidence>
<evidence type="ECO:0000256" key="2">
    <source>
        <dbReference type="ARBA" id="ARBA00022857"/>
    </source>
</evidence>
<keyword evidence="3" id="KW-0560">Oxidoreductase</keyword>
<dbReference type="InterPro" id="IPR050838">
    <property type="entry name" value="Ketopantoate_reductase"/>
</dbReference>
<dbReference type="InterPro" id="IPR013752">
    <property type="entry name" value="KPA_reductase"/>
</dbReference>
<evidence type="ECO:0000256" key="4">
    <source>
        <dbReference type="SAM" id="SignalP"/>
    </source>
</evidence>
<dbReference type="InterPro" id="IPR013332">
    <property type="entry name" value="KPR_N"/>
</dbReference>
<name>A0A4P9X9D3_9FUNG</name>
<dbReference type="InterPro" id="IPR013328">
    <property type="entry name" value="6PGD_dom2"/>
</dbReference>
<keyword evidence="4" id="KW-0732">Signal</keyword>
<protein>
    <recommendedName>
        <fullName evidence="9">2-dehydropantoate 2-reductase</fullName>
    </recommendedName>
</protein>
<dbReference type="GO" id="GO:0050661">
    <property type="term" value="F:NADP binding"/>
    <property type="evidence" value="ECO:0007669"/>
    <property type="project" value="TreeGrafter"/>
</dbReference>
<evidence type="ECO:0000259" key="5">
    <source>
        <dbReference type="Pfam" id="PF02558"/>
    </source>
</evidence>
<dbReference type="Proteomes" id="UP000274922">
    <property type="component" value="Unassembled WGS sequence"/>
</dbReference>
<dbReference type="PANTHER" id="PTHR43765:SF2">
    <property type="entry name" value="2-DEHYDROPANTOATE 2-REDUCTASE"/>
    <property type="match status" value="1"/>
</dbReference>
<evidence type="ECO:0000259" key="6">
    <source>
        <dbReference type="Pfam" id="PF08546"/>
    </source>
</evidence>
<comment type="similarity">
    <text evidence="1">Belongs to the ketopantoate reductase family.</text>
</comment>
<feature type="domain" description="Ketopantoate reductase N-terminal" evidence="5">
    <location>
        <begin position="8"/>
        <end position="187"/>
    </location>
</feature>
<reference evidence="8" key="1">
    <citation type="journal article" date="2018" name="Nat. Microbiol.">
        <title>Leveraging single-cell genomics to expand the fungal tree of life.</title>
        <authorList>
            <person name="Ahrendt S.R."/>
            <person name="Quandt C.A."/>
            <person name="Ciobanu D."/>
            <person name="Clum A."/>
            <person name="Salamov A."/>
            <person name="Andreopoulos B."/>
            <person name="Cheng J.F."/>
            <person name="Woyke T."/>
            <person name="Pelin A."/>
            <person name="Henrissat B."/>
            <person name="Reynolds N.K."/>
            <person name="Benny G.L."/>
            <person name="Smith M.E."/>
            <person name="James T.Y."/>
            <person name="Grigoriev I.V."/>
        </authorList>
    </citation>
    <scope>NUCLEOTIDE SEQUENCE [LARGE SCALE GENOMIC DNA]</scope>
    <source>
        <strain evidence="8">ATCC 52028</strain>
    </source>
</reference>
<dbReference type="Gene3D" id="1.10.1040.10">
    <property type="entry name" value="N-(1-d-carboxylethyl)-l-norvaline Dehydrogenase, domain 2"/>
    <property type="match status" value="1"/>
</dbReference>
<dbReference type="InterPro" id="IPR008927">
    <property type="entry name" value="6-PGluconate_DH-like_C_sf"/>
</dbReference>
<dbReference type="PANTHER" id="PTHR43765">
    <property type="entry name" value="2-DEHYDROPANTOATE 2-REDUCTASE-RELATED"/>
    <property type="match status" value="1"/>
</dbReference>
<keyword evidence="2" id="KW-0521">NADP</keyword>
<dbReference type="Pfam" id="PF02558">
    <property type="entry name" value="ApbA"/>
    <property type="match status" value="1"/>
</dbReference>
<proteinExistence type="inferred from homology"/>
<dbReference type="GO" id="GO:0005737">
    <property type="term" value="C:cytoplasm"/>
    <property type="evidence" value="ECO:0007669"/>
    <property type="project" value="TreeGrafter"/>
</dbReference>
<feature type="domain" description="Ketopantoate reductase C-terminal" evidence="6">
    <location>
        <begin position="227"/>
        <end position="342"/>
    </location>
</feature>
<feature type="signal peptide" evidence="4">
    <location>
        <begin position="1"/>
        <end position="21"/>
    </location>
</feature>
<dbReference type="SUPFAM" id="SSF48179">
    <property type="entry name" value="6-phosphogluconate dehydrogenase C-terminal domain-like"/>
    <property type="match status" value="1"/>
</dbReference>
<dbReference type="GO" id="GO:0008677">
    <property type="term" value="F:2-dehydropantoate 2-reductase activity"/>
    <property type="evidence" value="ECO:0007669"/>
    <property type="project" value="TreeGrafter"/>
</dbReference>
<dbReference type="Pfam" id="PF08546">
    <property type="entry name" value="ApbA_C"/>
    <property type="match status" value="1"/>
</dbReference>
<evidence type="ECO:0000313" key="8">
    <source>
        <dbReference type="Proteomes" id="UP000274922"/>
    </source>
</evidence>
<dbReference type="Gene3D" id="3.40.50.720">
    <property type="entry name" value="NAD(P)-binding Rossmann-like Domain"/>
    <property type="match status" value="1"/>
</dbReference>
<accession>A0A4P9X9D3</accession>
<organism evidence="7 8">
    <name type="scientific">Caulochytrium protostelioides</name>
    <dbReference type="NCBI Taxonomy" id="1555241"/>
    <lineage>
        <taxon>Eukaryota</taxon>
        <taxon>Fungi</taxon>
        <taxon>Fungi incertae sedis</taxon>
        <taxon>Chytridiomycota</taxon>
        <taxon>Chytridiomycota incertae sedis</taxon>
        <taxon>Chytridiomycetes</taxon>
        <taxon>Caulochytriales</taxon>
        <taxon>Caulochytriaceae</taxon>
        <taxon>Caulochytrium</taxon>
    </lineage>
</organism>